<proteinExistence type="predicted"/>
<dbReference type="Proteomes" id="UP001302257">
    <property type="component" value="Chromosome"/>
</dbReference>
<accession>A0ABZ0AX04</accession>
<evidence type="ECO:0000313" key="1">
    <source>
        <dbReference type="EMBL" id="WNO04148.1"/>
    </source>
</evidence>
<dbReference type="RefSeq" id="WP_313867005.1">
    <property type="nucleotide sequence ID" value="NZ_CP132507.1"/>
</dbReference>
<keyword evidence="2" id="KW-1185">Reference proteome</keyword>
<protein>
    <submittedName>
        <fullName evidence="1">Uncharacterized protein</fullName>
    </submittedName>
</protein>
<gene>
    <name evidence="1" type="ORF">RAN89_14735</name>
</gene>
<organism evidence="1 2">
    <name type="scientific">Rhodoferax mekongensis</name>
    <dbReference type="NCBI Taxonomy" id="3068341"/>
    <lineage>
        <taxon>Bacteria</taxon>
        <taxon>Pseudomonadati</taxon>
        <taxon>Pseudomonadota</taxon>
        <taxon>Betaproteobacteria</taxon>
        <taxon>Burkholderiales</taxon>
        <taxon>Comamonadaceae</taxon>
        <taxon>Rhodoferax</taxon>
    </lineage>
</organism>
<name>A0ABZ0AX04_9BURK</name>
<reference evidence="1 2" key="1">
    <citation type="submission" date="2023-08" db="EMBL/GenBank/DDBJ databases">
        <title>Rhodoferax potami sp. nov. and Rhodoferax mekongensis sp. nov., isolated from the Mekong River in Thailand.</title>
        <authorList>
            <person name="Kitikhun S."/>
            <person name="Charoenyingcharoen P."/>
            <person name="Siriarchawattana P."/>
            <person name="Likhitrattanapisal S."/>
            <person name="Nilsakha T."/>
            <person name="Chanpet A."/>
            <person name="Rattanawaree P."/>
            <person name="Ingsriswang S."/>
        </authorList>
    </citation>
    <scope>NUCLEOTIDE SEQUENCE [LARGE SCALE GENOMIC DNA]</scope>
    <source>
        <strain evidence="1 2">TBRC 17307</strain>
    </source>
</reference>
<sequence>MAYARWIFKASLVDEYGFALPPVVQAAYGSAYGKELHGITLFANGHVMQMLEGEHAALEAASRKLQDICKVFGMVPVLREAIGSPASHKVAVGVNRFMDQIAVHLPPEVEVFNLCSEEIRARTLPGAAQDLLLGFL</sequence>
<dbReference type="EMBL" id="CP132507">
    <property type="protein sequence ID" value="WNO04148.1"/>
    <property type="molecule type" value="Genomic_DNA"/>
</dbReference>
<evidence type="ECO:0000313" key="2">
    <source>
        <dbReference type="Proteomes" id="UP001302257"/>
    </source>
</evidence>